<sequence>MDIGTITTVRRPHSAEDIANWRPSYAWLAGGTWLFSEPQPDTDTLIDLHGLGWPELEAGPDGLTIGATCRIATLYRFAAPEAWAAAPLFRACCEAFLAGFKIWNVSTVGGNLCMSLPAGPMISLTAALDGICTLWPRGGAPRQVAVTDFVTGNHANILGPGELLRSIHLSAAALSRRAAMRAVSLTKLGRSAALVIGTSGDGGDLHLCITAATDRPVHLRFAAMPDAVALQAALDAQVPEARWFADVHGSAPYKRHVVRHLAEEVRRELVDGGRP</sequence>
<dbReference type="Gene3D" id="3.30.465.10">
    <property type="match status" value="1"/>
</dbReference>
<dbReference type="PROSITE" id="PS51387">
    <property type="entry name" value="FAD_PCMH"/>
    <property type="match status" value="1"/>
</dbReference>
<comment type="caution">
    <text evidence="2">The sequence shown here is derived from an EMBL/GenBank/DDBJ whole genome shotgun (WGS) entry which is preliminary data.</text>
</comment>
<reference evidence="2 3" key="1">
    <citation type="submission" date="2023-07" db="EMBL/GenBank/DDBJ databases">
        <title>Sorghum-associated microbial communities from plants grown in Nebraska, USA.</title>
        <authorList>
            <person name="Schachtman D."/>
        </authorList>
    </citation>
    <scope>NUCLEOTIDE SEQUENCE [LARGE SCALE GENOMIC DNA]</scope>
    <source>
        <strain evidence="2 3">584</strain>
    </source>
</reference>
<name>A0ABU1JNP4_9PROT</name>
<dbReference type="PANTHER" id="PTHR42659:SF9">
    <property type="entry name" value="XANTHINE DEHYDROGENASE FAD-BINDING SUBUNIT XDHB-RELATED"/>
    <property type="match status" value="1"/>
</dbReference>
<gene>
    <name evidence="2" type="ORF">E9232_002761</name>
</gene>
<dbReference type="RefSeq" id="WP_309794711.1">
    <property type="nucleotide sequence ID" value="NZ_JAVDPW010000004.1"/>
</dbReference>
<keyword evidence="3" id="KW-1185">Reference proteome</keyword>
<evidence type="ECO:0000259" key="1">
    <source>
        <dbReference type="PROSITE" id="PS51387"/>
    </source>
</evidence>
<protein>
    <submittedName>
        <fullName evidence="2">CO/xanthine dehydrogenase FAD-binding subunit</fullName>
    </submittedName>
</protein>
<dbReference type="InterPro" id="IPR036683">
    <property type="entry name" value="CO_DH_flav_C_dom_sf"/>
</dbReference>
<dbReference type="InterPro" id="IPR016166">
    <property type="entry name" value="FAD-bd_PCMH"/>
</dbReference>
<dbReference type="InterPro" id="IPR002346">
    <property type="entry name" value="Mopterin_DH_FAD-bd"/>
</dbReference>
<accession>A0ABU1JNP4</accession>
<dbReference type="InterPro" id="IPR036318">
    <property type="entry name" value="FAD-bd_PCMH-like_sf"/>
</dbReference>
<dbReference type="EMBL" id="JAVDPW010000004">
    <property type="protein sequence ID" value="MDR6290240.1"/>
    <property type="molecule type" value="Genomic_DNA"/>
</dbReference>
<organism evidence="2 3">
    <name type="scientific">Inquilinus ginsengisoli</name>
    <dbReference type="NCBI Taxonomy" id="363840"/>
    <lineage>
        <taxon>Bacteria</taxon>
        <taxon>Pseudomonadati</taxon>
        <taxon>Pseudomonadota</taxon>
        <taxon>Alphaproteobacteria</taxon>
        <taxon>Rhodospirillales</taxon>
        <taxon>Rhodospirillaceae</taxon>
        <taxon>Inquilinus</taxon>
    </lineage>
</organism>
<dbReference type="Pfam" id="PF00941">
    <property type="entry name" value="FAD_binding_5"/>
    <property type="match status" value="1"/>
</dbReference>
<dbReference type="SMART" id="SM01092">
    <property type="entry name" value="CO_deh_flav_C"/>
    <property type="match status" value="1"/>
</dbReference>
<feature type="domain" description="FAD-binding PCMH-type" evidence="1">
    <location>
        <begin position="1"/>
        <end position="174"/>
    </location>
</feature>
<evidence type="ECO:0000313" key="3">
    <source>
        <dbReference type="Proteomes" id="UP001262410"/>
    </source>
</evidence>
<dbReference type="PANTHER" id="PTHR42659">
    <property type="entry name" value="XANTHINE DEHYDROGENASE SUBUNIT C-RELATED"/>
    <property type="match status" value="1"/>
</dbReference>
<dbReference type="SUPFAM" id="SSF56176">
    <property type="entry name" value="FAD-binding/transporter-associated domain-like"/>
    <property type="match status" value="1"/>
</dbReference>
<dbReference type="InterPro" id="IPR005107">
    <property type="entry name" value="CO_DH_flav_C"/>
</dbReference>
<dbReference type="InterPro" id="IPR051312">
    <property type="entry name" value="Diverse_Substr_Oxidored"/>
</dbReference>
<dbReference type="Proteomes" id="UP001262410">
    <property type="component" value="Unassembled WGS sequence"/>
</dbReference>
<proteinExistence type="predicted"/>
<dbReference type="SUPFAM" id="SSF55447">
    <property type="entry name" value="CO dehydrogenase flavoprotein C-terminal domain-like"/>
    <property type="match status" value="1"/>
</dbReference>
<evidence type="ECO:0000313" key="2">
    <source>
        <dbReference type="EMBL" id="MDR6290240.1"/>
    </source>
</evidence>
<dbReference type="InterPro" id="IPR016169">
    <property type="entry name" value="FAD-bd_PCMH_sub2"/>
</dbReference>